<dbReference type="Proteomes" id="UP000184212">
    <property type="component" value="Unassembled WGS sequence"/>
</dbReference>
<evidence type="ECO:0000313" key="1">
    <source>
        <dbReference type="EMBL" id="SHG63367.1"/>
    </source>
</evidence>
<dbReference type="OrthoDB" id="980477at2"/>
<accession>A0A1M5LEB1</accession>
<dbReference type="AlphaFoldDB" id="A0A1M5LEB1"/>
<name>A0A1M5LEB1_9BACT</name>
<evidence type="ECO:0000313" key="2">
    <source>
        <dbReference type="Proteomes" id="UP000184212"/>
    </source>
</evidence>
<protein>
    <submittedName>
        <fullName evidence="1">Uncharacterized protein</fullName>
    </submittedName>
</protein>
<organism evidence="1 2">
    <name type="scientific">Chryseolinea serpens</name>
    <dbReference type="NCBI Taxonomy" id="947013"/>
    <lineage>
        <taxon>Bacteria</taxon>
        <taxon>Pseudomonadati</taxon>
        <taxon>Bacteroidota</taxon>
        <taxon>Cytophagia</taxon>
        <taxon>Cytophagales</taxon>
        <taxon>Fulvivirgaceae</taxon>
        <taxon>Chryseolinea</taxon>
    </lineage>
</organism>
<sequence>MENNHQVQEHSKVSIEKIIDSIRESRDSLISGFLLGSTLVPFLEQNFNIATLSPIKLEFLKRDLKELQISTLDLVHYSSLIKQMKDANTYLPVTDHPLVLQEIRSVFQKYCS</sequence>
<dbReference type="RefSeq" id="WP_073131882.1">
    <property type="nucleotide sequence ID" value="NZ_FQWQ01000001.1"/>
</dbReference>
<gene>
    <name evidence="1" type="ORF">SAMN04488109_1164</name>
</gene>
<keyword evidence="2" id="KW-1185">Reference proteome</keyword>
<proteinExistence type="predicted"/>
<reference evidence="1 2" key="1">
    <citation type="submission" date="2016-11" db="EMBL/GenBank/DDBJ databases">
        <authorList>
            <person name="Jaros S."/>
            <person name="Januszkiewicz K."/>
            <person name="Wedrychowicz H."/>
        </authorList>
    </citation>
    <scope>NUCLEOTIDE SEQUENCE [LARGE SCALE GENOMIC DNA]</scope>
    <source>
        <strain evidence="1 2">DSM 24574</strain>
    </source>
</reference>
<dbReference type="EMBL" id="FQWQ01000001">
    <property type="protein sequence ID" value="SHG63367.1"/>
    <property type="molecule type" value="Genomic_DNA"/>
</dbReference>